<evidence type="ECO:0000256" key="5">
    <source>
        <dbReference type="ARBA" id="ARBA00022679"/>
    </source>
</evidence>
<evidence type="ECO:0000259" key="13">
    <source>
        <dbReference type="PROSITE" id="PS50839"/>
    </source>
</evidence>
<evidence type="ECO:0000313" key="15">
    <source>
        <dbReference type="Proteomes" id="UP000182063"/>
    </source>
</evidence>
<proteinExistence type="predicted"/>
<dbReference type="InterPro" id="IPR036890">
    <property type="entry name" value="HATPase_C_sf"/>
</dbReference>
<dbReference type="PROSITE" id="PS50839">
    <property type="entry name" value="CHASE"/>
    <property type="match status" value="1"/>
</dbReference>
<keyword evidence="8" id="KW-0418">Kinase</keyword>
<accession>A0A1L3ZT40</accession>
<evidence type="ECO:0000256" key="11">
    <source>
        <dbReference type="ARBA" id="ARBA00023136"/>
    </source>
</evidence>
<organism evidence="14 15">
    <name type="scientific">Tardibacter chloracetimidivorans</name>
    <dbReference type="NCBI Taxonomy" id="1921510"/>
    <lineage>
        <taxon>Bacteria</taxon>
        <taxon>Pseudomonadati</taxon>
        <taxon>Pseudomonadota</taxon>
        <taxon>Alphaproteobacteria</taxon>
        <taxon>Sphingomonadales</taxon>
        <taxon>Sphingomonadaceae</taxon>
        <taxon>Tardibacter</taxon>
    </lineage>
</organism>
<keyword evidence="5" id="KW-0808">Transferase</keyword>
<keyword evidence="15" id="KW-1185">Reference proteome</keyword>
<keyword evidence="7" id="KW-0547">Nucleotide-binding</keyword>
<dbReference type="EMBL" id="CP018221">
    <property type="protein sequence ID" value="API58801.1"/>
    <property type="molecule type" value="Genomic_DNA"/>
</dbReference>
<dbReference type="EC" id="2.7.13.3" evidence="3"/>
<evidence type="ECO:0000256" key="10">
    <source>
        <dbReference type="ARBA" id="ARBA00022989"/>
    </source>
</evidence>
<dbReference type="SMART" id="SM01079">
    <property type="entry name" value="CHASE"/>
    <property type="match status" value="1"/>
</dbReference>
<evidence type="ECO:0000256" key="12">
    <source>
        <dbReference type="SAM" id="Phobius"/>
    </source>
</evidence>
<name>A0A1L3ZT40_9SPHN</name>
<protein>
    <recommendedName>
        <fullName evidence="3">histidine kinase</fullName>
        <ecNumber evidence="3">2.7.13.3</ecNumber>
    </recommendedName>
</protein>
<dbReference type="InterPro" id="IPR006189">
    <property type="entry name" value="CHASE_dom"/>
</dbReference>
<keyword evidence="10 12" id="KW-1133">Transmembrane helix</keyword>
<keyword evidence="4" id="KW-0597">Phosphoprotein</keyword>
<evidence type="ECO:0000256" key="6">
    <source>
        <dbReference type="ARBA" id="ARBA00022692"/>
    </source>
</evidence>
<dbReference type="Proteomes" id="UP000182063">
    <property type="component" value="Chromosome"/>
</dbReference>
<reference evidence="15" key="1">
    <citation type="submission" date="2016-11" db="EMBL/GenBank/DDBJ databases">
        <title>Complete Genome Sequence of alachlor-degrading Sphingomonas sp. strain JJ-A5.</title>
        <authorList>
            <person name="Lee H."/>
            <person name="Ka J.-O."/>
        </authorList>
    </citation>
    <scope>NUCLEOTIDE SEQUENCE [LARGE SCALE GENOMIC DNA]</scope>
    <source>
        <strain evidence="15">JJ-A5</strain>
    </source>
</reference>
<keyword evidence="9" id="KW-0067">ATP-binding</keyword>
<sequence length="601" mass="67389">MRRWFHGRETLTHNSYVYERQWTRLLGEAAAKGYRKNVKPVKIVKALLADQSDFLLRYRRVLPAAVLSLTLLLALGFGLLLTRYVERQERAMLRIQVVELASGIEQRMNASEALLRASATAFAFVPRIDADFFSSYFKGLQLDVASRGMIAMGWTAPVGRDRLHELETMMRSEGDDDFFTWPVTSEKQIYPVLYLEPQNPVNHSAIGFNAYSDSARRAAMVRAFDAGAPRATAPTVLRQEGWETDPTGFLVYAPVHDAISSARREAPSRRSFKGFIFGVFRAEDLIRTSIPADQAQKLDLELYDITGGRRRLLYDSRPEMWSARSVDEGNRTTLVVSGRRWELVVAPVSAWEYRDLPQRLLIYFLIGTAVVVSCLLAGIMWFAMRAAAATREALDRETEQVEMRTILLRELNHRVKNTLATVNSLAALSREGATDVASYYAALNGRLRALSATHDLLTSSDWGDTELRDIAEAELAPFMGVKGQIVIEGPPVRFEPTKALSLGLSLHELATNASKYGALSTITGQVFLNWHFDRENRLHLRWAESGGPAIVEDRKQGFGSMLVEKLMARQLKADVKLSFPPTGAVCEFVIPLDKQKGAAER</sequence>
<evidence type="ECO:0000256" key="1">
    <source>
        <dbReference type="ARBA" id="ARBA00000085"/>
    </source>
</evidence>
<feature type="domain" description="CHASE" evidence="13">
    <location>
        <begin position="190"/>
        <end position="344"/>
    </location>
</feature>
<dbReference type="AlphaFoldDB" id="A0A1L3ZT40"/>
<comment type="subcellular location">
    <subcellularLocation>
        <location evidence="2">Membrane</location>
    </subcellularLocation>
</comment>
<dbReference type="Gene3D" id="3.30.450.350">
    <property type="entry name" value="CHASE domain"/>
    <property type="match status" value="1"/>
</dbReference>
<feature type="transmembrane region" description="Helical" evidence="12">
    <location>
        <begin position="360"/>
        <end position="384"/>
    </location>
</feature>
<evidence type="ECO:0000256" key="3">
    <source>
        <dbReference type="ARBA" id="ARBA00012438"/>
    </source>
</evidence>
<dbReference type="SMART" id="SM00911">
    <property type="entry name" value="HWE_HK"/>
    <property type="match status" value="1"/>
</dbReference>
<dbReference type="GO" id="GO:0016020">
    <property type="term" value="C:membrane"/>
    <property type="evidence" value="ECO:0007669"/>
    <property type="project" value="UniProtKB-SubCell"/>
</dbReference>
<dbReference type="InterPro" id="IPR042240">
    <property type="entry name" value="CHASE_sf"/>
</dbReference>
<evidence type="ECO:0000256" key="4">
    <source>
        <dbReference type="ARBA" id="ARBA00022553"/>
    </source>
</evidence>
<dbReference type="KEGG" id="sphj:BSL82_05335"/>
<dbReference type="RefSeq" id="WP_072596354.1">
    <property type="nucleotide sequence ID" value="NZ_CP018221.1"/>
</dbReference>
<keyword evidence="6 12" id="KW-0812">Transmembrane</keyword>
<dbReference type="STRING" id="1921510.BSL82_05335"/>
<dbReference type="Gene3D" id="3.30.565.10">
    <property type="entry name" value="Histidine kinase-like ATPase, C-terminal domain"/>
    <property type="match status" value="1"/>
</dbReference>
<feature type="transmembrane region" description="Helical" evidence="12">
    <location>
        <begin position="61"/>
        <end position="85"/>
    </location>
</feature>
<dbReference type="InterPro" id="IPR011102">
    <property type="entry name" value="Sig_transdc_His_kinase_HWE"/>
</dbReference>
<dbReference type="Pfam" id="PF03924">
    <property type="entry name" value="CHASE"/>
    <property type="match status" value="1"/>
</dbReference>
<dbReference type="PANTHER" id="PTHR41523:SF7">
    <property type="entry name" value="HISTIDINE KINASE"/>
    <property type="match status" value="1"/>
</dbReference>
<evidence type="ECO:0000256" key="9">
    <source>
        <dbReference type="ARBA" id="ARBA00022840"/>
    </source>
</evidence>
<evidence type="ECO:0000313" key="14">
    <source>
        <dbReference type="EMBL" id="API58801.1"/>
    </source>
</evidence>
<dbReference type="Pfam" id="PF07536">
    <property type="entry name" value="HWE_HK"/>
    <property type="match status" value="1"/>
</dbReference>
<dbReference type="OrthoDB" id="9760752at2"/>
<dbReference type="PANTHER" id="PTHR41523">
    <property type="entry name" value="TWO-COMPONENT SYSTEM SENSOR PROTEIN"/>
    <property type="match status" value="1"/>
</dbReference>
<evidence type="ECO:0000256" key="7">
    <source>
        <dbReference type="ARBA" id="ARBA00022741"/>
    </source>
</evidence>
<dbReference type="GO" id="GO:0007165">
    <property type="term" value="P:signal transduction"/>
    <property type="evidence" value="ECO:0007669"/>
    <property type="project" value="UniProtKB-ARBA"/>
</dbReference>
<comment type="catalytic activity">
    <reaction evidence="1">
        <text>ATP + protein L-histidine = ADP + protein N-phospho-L-histidine.</text>
        <dbReference type="EC" id="2.7.13.3"/>
    </reaction>
</comment>
<gene>
    <name evidence="14" type="ORF">BSL82_05335</name>
</gene>
<evidence type="ECO:0000256" key="2">
    <source>
        <dbReference type="ARBA" id="ARBA00004370"/>
    </source>
</evidence>
<keyword evidence="11 12" id="KW-0472">Membrane</keyword>
<dbReference type="GO" id="GO:0005524">
    <property type="term" value="F:ATP binding"/>
    <property type="evidence" value="ECO:0007669"/>
    <property type="project" value="UniProtKB-KW"/>
</dbReference>
<dbReference type="GO" id="GO:0004673">
    <property type="term" value="F:protein histidine kinase activity"/>
    <property type="evidence" value="ECO:0007669"/>
    <property type="project" value="UniProtKB-EC"/>
</dbReference>
<evidence type="ECO:0000256" key="8">
    <source>
        <dbReference type="ARBA" id="ARBA00022777"/>
    </source>
</evidence>